<feature type="transmembrane region" description="Helical" evidence="5">
    <location>
        <begin position="284"/>
        <end position="302"/>
    </location>
</feature>
<comment type="subcellular location">
    <subcellularLocation>
        <location evidence="1">Membrane</location>
        <topology evidence="1">Multi-pass membrane protein</topology>
    </subcellularLocation>
</comment>
<evidence type="ECO:0000256" key="3">
    <source>
        <dbReference type="ARBA" id="ARBA00022989"/>
    </source>
</evidence>
<dbReference type="InterPro" id="IPR003689">
    <property type="entry name" value="ZIP"/>
</dbReference>
<evidence type="ECO:0000256" key="2">
    <source>
        <dbReference type="ARBA" id="ARBA00022692"/>
    </source>
</evidence>
<evidence type="ECO:0008006" key="8">
    <source>
        <dbReference type="Google" id="ProtNLM"/>
    </source>
</evidence>
<feature type="transmembrane region" description="Helical" evidence="5">
    <location>
        <begin position="228"/>
        <end position="249"/>
    </location>
</feature>
<evidence type="ECO:0000313" key="6">
    <source>
        <dbReference type="EMBL" id="OEH45121.1"/>
    </source>
</evidence>
<gene>
    <name evidence="6" type="ORF">lpari_03891</name>
</gene>
<evidence type="ECO:0000256" key="5">
    <source>
        <dbReference type="SAM" id="Phobius"/>
    </source>
</evidence>
<organism evidence="6 7">
    <name type="scientific">Legionella parisiensis</name>
    <dbReference type="NCBI Taxonomy" id="45071"/>
    <lineage>
        <taxon>Bacteria</taxon>
        <taxon>Pseudomonadati</taxon>
        <taxon>Pseudomonadota</taxon>
        <taxon>Gammaproteobacteria</taxon>
        <taxon>Legionellales</taxon>
        <taxon>Legionellaceae</taxon>
        <taxon>Legionella</taxon>
    </lineage>
</organism>
<feature type="transmembrane region" description="Helical" evidence="5">
    <location>
        <begin position="163"/>
        <end position="189"/>
    </location>
</feature>
<comment type="caution">
    <text evidence="6">The sequence shown here is derived from an EMBL/GenBank/DDBJ whole genome shotgun (WGS) entry which is preliminary data.</text>
</comment>
<feature type="transmembrane region" description="Helical" evidence="5">
    <location>
        <begin position="255"/>
        <end position="272"/>
    </location>
</feature>
<evidence type="ECO:0000256" key="4">
    <source>
        <dbReference type="ARBA" id="ARBA00023136"/>
    </source>
</evidence>
<dbReference type="STRING" id="45071.Lpar_1022"/>
<sequence length="307" mass="33119">MGTPLIAFRLSIVLFTRIPIIAPQGLGFAFAFYINRQKEKPDFILLESARMFHYAVNYYFKQKTTMTPSITFIILYSLMPAALMFIGGGLASIYQPGNQITSATQHFAAGVVFAAVAKELLPKIGAYHDSIALIIGFSLGVFGMLFLKWLASRLEDLEQQKKGLSWGLLTAVGIDLLVDGILIGVSFLAGEKGGILIAIALSIEIFFLGLSTTSTLGARQVSAPIRLLASFILALLIPIGAGLGASLLIHLPQTVTNVILSFGVAALLYLVTEELLIEAHEVRETPLITLCFFVGFLLILLLEGLAA</sequence>
<keyword evidence="4 5" id="KW-0472">Membrane</keyword>
<proteinExistence type="predicted"/>
<keyword evidence="2 5" id="KW-0812">Transmembrane</keyword>
<reference evidence="6 7" key="1">
    <citation type="submission" date="2016-02" db="EMBL/GenBank/DDBJ databases">
        <title>Secondary metabolites in Legionella.</title>
        <authorList>
            <person name="Tobias N.J."/>
            <person name="Bode H.B."/>
        </authorList>
    </citation>
    <scope>NUCLEOTIDE SEQUENCE [LARGE SCALE GENOMIC DNA]</scope>
    <source>
        <strain evidence="6 7">DSM 19216</strain>
    </source>
</reference>
<accession>A0A1E5JKP0</accession>
<feature type="transmembrane region" description="Helical" evidence="5">
    <location>
        <begin position="6"/>
        <end position="34"/>
    </location>
</feature>
<dbReference type="Pfam" id="PF02535">
    <property type="entry name" value="Zip"/>
    <property type="match status" value="1"/>
</dbReference>
<dbReference type="GO" id="GO:0046873">
    <property type="term" value="F:metal ion transmembrane transporter activity"/>
    <property type="evidence" value="ECO:0007669"/>
    <property type="project" value="InterPro"/>
</dbReference>
<protein>
    <recommendedName>
        <fullName evidence="8">Zinc transporter ZupT</fullName>
    </recommendedName>
</protein>
<evidence type="ECO:0000313" key="7">
    <source>
        <dbReference type="Proteomes" id="UP000095229"/>
    </source>
</evidence>
<feature type="transmembrane region" description="Helical" evidence="5">
    <location>
        <begin position="195"/>
        <end position="216"/>
    </location>
</feature>
<feature type="transmembrane region" description="Helical" evidence="5">
    <location>
        <begin position="70"/>
        <end position="94"/>
    </location>
</feature>
<dbReference type="PATRIC" id="fig|45071.6.peg.1096"/>
<dbReference type="GO" id="GO:0016020">
    <property type="term" value="C:membrane"/>
    <property type="evidence" value="ECO:0007669"/>
    <property type="project" value="UniProtKB-SubCell"/>
</dbReference>
<keyword evidence="3 5" id="KW-1133">Transmembrane helix</keyword>
<dbReference type="EMBL" id="LSOG01000108">
    <property type="protein sequence ID" value="OEH45121.1"/>
    <property type="molecule type" value="Genomic_DNA"/>
</dbReference>
<dbReference type="Proteomes" id="UP000095229">
    <property type="component" value="Unassembled WGS sequence"/>
</dbReference>
<name>A0A1E5JKP0_9GAMM</name>
<evidence type="ECO:0000256" key="1">
    <source>
        <dbReference type="ARBA" id="ARBA00004141"/>
    </source>
</evidence>
<feature type="transmembrane region" description="Helical" evidence="5">
    <location>
        <begin position="131"/>
        <end position="151"/>
    </location>
</feature>
<keyword evidence="7" id="KW-1185">Reference proteome</keyword>
<dbReference type="AlphaFoldDB" id="A0A1E5JKP0"/>